<dbReference type="Proteomes" id="UP001432322">
    <property type="component" value="Unassembled WGS sequence"/>
</dbReference>
<proteinExistence type="predicted"/>
<organism evidence="1 2">
    <name type="scientific">Pristionchus fissidentatus</name>
    <dbReference type="NCBI Taxonomy" id="1538716"/>
    <lineage>
        <taxon>Eukaryota</taxon>
        <taxon>Metazoa</taxon>
        <taxon>Ecdysozoa</taxon>
        <taxon>Nematoda</taxon>
        <taxon>Chromadorea</taxon>
        <taxon>Rhabditida</taxon>
        <taxon>Rhabditina</taxon>
        <taxon>Diplogasteromorpha</taxon>
        <taxon>Diplogasteroidea</taxon>
        <taxon>Neodiplogasteridae</taxon>
        <taxon>Pristionchus</taxon>
    </lineage>
</organism>
<reference evidence="1" key="1">
    <citation type="submission" date="2023-10" db="EMBL/GenBank/DDBJ databases">
        <title>Genome assembly of Pristionchus species.</title>
        <authorList>
            <person name="Yoshida K."/>
            <person name="Sommer R.J."/>
        </authorList>
    </citation>
    <scope>NUCLEOTIDE SEQUENCE</scope>
    <source>
        <strain evidence="1">RS5133</strain>
    </source>
</reference>
<dbReference type="AlphaFoldDB" id="A0AAV5VWD0"/>
<comment type="caution">
    <text evidence="1">The sequence shown here is derived from an EMBL/GenBank/DDBJ whole genome shotgun (WGS) entry which is preliminary data.</text>
</comment>
<evidence type="ECO:0000313" key="1">
    <source>
        <dbReference type="EMBL" id="GMT23027.1"/>
    </source>
</evidence>
<dbReference type="EMBL" id="BTSY01000004">
    <property type="protein sequence ID" value="GMT23027.1"/>
    <property type="molecule type" value="Genomic_DNA"/>
</dbReference>
<name>A0AAV5VWD0_9BILA</name>
<accession>A0AAV5VWD0</accession>
<protein>
    <submittedName>
        <fullName evidence="1">Uncharacterized protein</fullName>
    </submittedName>
</protein>
<feature type="non-terminal residue" evidence="1">
    <location>
        <position position="1"/>
    </location>
</feature>
<evidence type="ECO:0000313" key="2">
    <source>
        <dbReference type="Proteomes" id="UP001432322"/>
    </source>
</evidence>
<sequence>ELLAPGRPSEYHHAVKRIVSKMKPEIVLFTEYHFGNGINDPGSLAYGQEFVEYVKRYSKAIVIDLPYLLPMRALPAFGISHYLARGNTNLSVFSETTEKMLAERSRAIVRVEALQ</sequence>
<feature type="non-terminal residue" evidence="1">
    <location>
        <position position="115"/>
    </location>
</feature>
<keyword evidence="2" id="KW-1185">Reference proteome</keyword>
<gene>
    <name evidence="1" type="ORF">PFISCL1PPCAC_14324</name>
</gene>